<feature type="domain" description="Peroxisomal membrane protein PEX14-like KPWE" evidence="2">
    <location>
        <begin position="90"/>
        <end position="137"/>
    </location>
</feature>
<organism evidence="4 5">
    <name type="scientific">Piloderma croceum (strain F 1598)</name>
    <dbReference type="NCBI Taxonomy" id="765440"/>
    <lineage>
        <taxon>Eukaryota</taxon>
        <taxon>Fungi</taxon>
        <taxon>Dikarya</taxon>
        <taxon>Basidiomycota</taxon>
        <taxon>Agaricomycotina</taxon>
        <taxon>Agaricomycetes</taxon>
        <taxon>Agaricomycetidae</taxon>
        <taxon>Atheliales</taxon>
        <taxon>Atheliaceae</taxon>
        <taxon>Piloderma</taxon>
    </lineage>
</organism>
<dbReference type="Pfam" id="PF17733">
    <property type="entry name" value="KPWE_dom"/>
    <property type="match status" value="1"/>
</dbReference>
<dbReference type="InterPro" id="IPR058841">
    <property type="entry name" value="HTH_76"/>
</dbReference>
<dbReference type="AlphaFoldDB" id="A0A0C3B1R3"/>
<dbReference type="EMBL" id="KN833434">
    <property type="protein sequence ID" value="KIM71172.1"/>
    <property type="molecule type" value="Genomic_DNA"/>
</dbReference>
<dbReference type="PANTHER" id="PTHR36855">
    <property type="entry name" value="CHROMOSOME 10, WHOLE GENOME SHOTGUN SEQUENCE"/>
    <property type="match status" value="1"/>
</dbReference>
<evidence type="ECO:0000313" key="5">
    <source>
        <dbReference type="Proteomes" id="UP000054166"/>
    </source>
</evidence>
<dbReference type="HOGENOM" id="CLU_070882_2_1_1"/>
<dbReference type="Proteomes" id="UP000054166">
    <property type="component" value="Unassembled WGS sequence"/>
</dbReference>
<evidence type="ECO:0000259" key="3">
    <source>
        <dbReference type="Pfam" id="PF25871"/>
    </source>
</evidence>
<name>A0A0C3B1R3_PILCF</name>
<evidence type="ECO:0000259" key="2">
    <source>
        <dbReference type="Pfam" id="PF17733"/>
    </source>
</evidence>
<sequence>MEQQMPPPVVDVVKLFRDYPFSTDEMYQQGLASIVADGVLEGKTETEKEVILRKTELFYFNRITGHALTLENICETDPTTTSASAADESRTLTFAELKDLIEEGKTDQIPNNKYIPEAINEAPPSESQAPSRKKPWEIAAE</sequence>
<feature type="region of interest" description="Disordered" evidence="1">
    <location>
        <begin position="118"/>
        <end position="141"/>
    </location>
</feature>
<protein>
    <submittedName>
        <fullName evidence="4">Uncharacterized protein</fullName>
    </submittedName>
</protein>
<dbReference type="InterPro" id="IPR040554">
    <property type="entry name" value="KPWE_PEX14_dom"/>
</dbReference>
<reference evidence="5" key="2">
    <citation type="submission" date="2015-01" db="EMBL/GenBank/DDBJ databases">
        <title>Evolutionary Origins and Diversification of the Mycorrhizal Mutualists.</title>
        <authorList>
            <consortium name="DOE Joint Genome Institute"/>
            <consortium name="Mycorrhizal Genomics Consortium"/>
            <person name="Kohler A."/>
            <person name="Kuo A."/>
            <person name="Nagy L.G."/>
            <person name="Floudas D."/>
            <person name="Copeland A."/>
            <person name="Barry K.W."/>
            <person name="Cichocki N."/>
            <person name="Veneault-Fourrey C."/>
            <person name="LaButti K."/>
            <person name="Lindquist E.A."/>
            <person name="Lipzen A."/>
            <person name="Lundell T."/>
            <person name="Morin E."/>
            <person name="Murat C."/>
            <person name="Riley R."/>
            <person name="Ohm R."/>
            <person name="Sun H."/>
            <person name="Tunlid A."/>
            <person name="Henrissat B."/>
            <person name="Grigoriev I.V."/>
            <person name="Hibbett D.S."/>
            <person name="Martin F."/>
        </authorList>
    </citation>
    <scope>NUCLEOTIDE SEQUENCE [LARGE SCALE GENOMIC DNA]</scope>
    <source>
        <strain evidence="5">F 1598</strain>
    </source>
</reference>
<evidence type="ECO:0000313" key="4">
    <source>
        <dbReference type="EMBL" id="KIM71172.1"/>
    </source>
</evidence>
<dbReference type="OrthoDB" id="9936937at2759"/>
<feature type="domain" description="PEX14-like helix-turn-helix" evidence="3">
    <location>
        <begin position="11"/>
        <end position="72"/>
    </location>
</feature>
<proteinExistence type="predicted"/>
<dbReference type="Pfam" id="PF25871">
    <property type="entry name" value="HTH_76"/>
    <property type="match status" value="1"/>
</dbReference>
<gene>
    <name evidence="4" type="ORF">PILCRDRAFT_83051</name>
</gene>
<evidence type="ECO:0000256" key="1">
    <source>
        <dbReference type="SAM" id="MobiDB-lite"/>
    </source>
</evidence>
<dbReference type="STRING" id="765440.A0A0C3B1R3"/>
<dbReference type="InParanoid" id="A0A0C3B1R3"/>
<reference evidence="4 5" key="1">
    <citation type="submission" date="2014-04" db="EMBL/GenBank/DDBJ databases">
        <authorList>
            <consortium name="DOE Joint Genome Institute"/>
            <person name="Kuo A."/>
            <person name="Tarkka M."/>
            <person name="Buscot F."/>
            <person name="Kohler A."/>
            <person name="Nagy L.G."/>
            <person name="Floudas D."/>
            <person name="Copeland A."/>
            <person name="Barry K.W."/>
            <person name="Cichocki N."/>
            <person name="Veneault-Fourrey C."/>
            <person name="LaButti K."/>
            <person name="Lindquist E.A."/>
            <person name="Lipzen A."/>
            <person name="Lundell T."/>
            <person name="Morin E."/>
            <person name="Murat C."/>
            <person name="Sun H."/>
            <person name="Tunlid A."/>
            <person name="Henrissat B."/>
            <person name="Grigoriev I.V."/>
            <person name="Hibbett D.S."/>
            <person name="Martin F."/>
            <person name="Nordberg H.P."/>
            <person name="Cantor M.N."/>
            <person name="Hua S.X."/>
        </authorList>
    </citation>
    <scope>NUCLEOTIDE SEQUENCE [LARGE SCALE GENOMIC DNA]</scope>
    <source>
        <strain evidence="4 5">F 1598</strain>
    </source>
</reference>
<accession>A0A0C3B1R3</accession>
<dbReference type="PANTHER" id="PTHR36855:SF1">
    <property type="entry name" value="PEROXISOME MEMBRANE ANCHOR PROTEIN PEX14P N-TERMINAL DOMAIN-CONTAINING PROTEIN"/>
    <property type="match status" value="1"/>
</dbReference>
<keyword evidence="5" id="KW-1185">Reference proteome</keyword>